<keyword evidence="3" id="KW-1185">Reference proteome</keyword>
<reference evidence="2" key="2">
    <citation type="submission" date="2020-09" db="EMBL/GenBank/DDBJ databases">
        <authorList>
            <person name="Sun Q."/>
            <person name="Kim S."/>
        </authorList>
    </citation>
    <scope>NUCLEOTIDE SEQUENCE</scope>
    <source>
        <strain evidence="2">KCTC 23224</strain>
    </source>
</reference>
<name>A0A8J3G4M6_9BACT</name>
<dbReference type="AlphaFoldDB" id="A0A8J3G4M6"/>
<feature type="region of interest" description="Disordered" evidence="1">
    <location>
        <begin position="1"/>
        <end position="30"/>
    </location>
</feature>
<comment type="caution">
    <text evidence="2">The sequence shown here is derived from an EMBL/GenBank/DDBJ whole genome shotgun (WGS) entry which is preliminary data.</text>
</comment>
<accession>A0A8J3G4M6</accession>
<evidence type="ECO:0000256" key="1">
    <source>
        <dbReference type="SAM" id="MobiDB-lite"/>
    </source>
</evidence>
<evidence type="ECO:0000313" key="2">
    <source>
        <dbReference type="EMBL" id="GHB30903.1"/>
    </source>
</evidence>
<protein>
    <submittedName>
        <fullName evidence="2">Uncharacterized protein</fullName>
    </submittedName>
</protein>
<evidence type="ECO:0000313" key="3">
    <source>
        <dbReference type="Proteomes" id="UP000642809"/>
    </source>
</evidence>
<sequence length="96" mass="10616">MLTSGVEYLPQLQQSSTTSTEVSQNDSDKDGEQTFLSVSVNAVVPFAVAISQHVLHVIFEFVFTEKSKVSTVVSTIAQNFHFREILLERIISTNAP</sequence>
<proteinExistence type="predicted"/>
<dbReference type="EMBL" id="BMYF01000004">
    <property type="protein sequence ID" value="GHB30903.1"/>
    <property type="molecule type" value="Genomic_DNA"/>
</dbReference>
<feature type="compositionally biased region" description="Low complexity" evidence="1">
    <location>
        <begin position="11"/>
        <end position="20"/>
    </location>
</feature>
<reference evidence="2" key="1">
    <citation type="journal article" date="2014" name="Int. J. Syst. Evol. Microbiol.">
        <title>Complete genome sequence of Corynebacterium casei LMG S-19264T (=DSM 44701T), isolated from a smear-ripened cheese.</title>
        <authorList>
            <consortium name="US DOE Joint Genome Institute (JGI-PGF)"/>
            <person name="Walter F."/>
            <person name="Albersmeier A."/>
            <person name="Kalinowski J."/>
            <person name="Ruckert C."/>
        </authorList>
    </citation>
    <scope>NUCLEOTIDE SEQUENCE</scope>
    <source>
        <strain evidence="2">KCTC 23224</strain>
    </source>
</reference>
<organism evidence="2 3">
    <name type="scientific">Mongoliitalea lutea</name>
    <dbReference type="NCBI Taxonomy" id="849756"/>
    <lineage>
        <taxon>Bacteria</taxon>
        <taxon>Pseudomonadati</taxon>
        <taxon>Bacteroidota</taxon>
        <taxon>Cytophagia</taxon>
        <taxon>Cytophagales</taxon>
        <taxon>Cyclobacteriaceae</taxon>
        <taxon>Mongoliitalea</taxon>
    </lineage>
</organism>
<dbReference type="Proteomes" id="UP000642809">
    <property type="component" value="Unassembled WGS sequence"/>
</dbReference>
<gene>
    <name evidence="2" type="ORF">GCM10008106_09750</name>
</gene>